<dbReference type="InterPro" id="IPR010573">
    <property type="entry name" value="MFS_Str1/Tri12-like"/>
</dbReference>
<dbReference type="Pfam" id="PF06609">
    <property type="entry name" value="TRI12"/>
    <property type="match status" value="1"/>
</dbReference>
<feature type="transmembrane region" description="Helical" evidence="7">
    <location>
        <begin position="318"/>
        <end position="339"/>
    </location>
</feature>
<keyword evidence="3 7" id="KW-0812">Transmembrane</keyword>
<dbReference type="Gene3D" id="1.20.1250.20">
    <property type="entry name" value="MFS general substrate transporter like domains"/>
    <property type="match status" value="2"/>
</dbReference>
<evidence type="ECO:0000256" key="3">
    <source>
        <dbReference type="ARBA" id="ARBA00022692"/>
    </source>
</evidence>
<feature type="transmembrane region" description="Helical" evidence="7">
    <location>
        <begin position="50"/>
        <end position="70"/>
    </location>
</feature>
<proteinExistence type="predicted"/>
<evidence type="ECO:0000256" key="6">
    <source>
        <dbReference type="SAM" id="MobiDB-lite"/>
    </source>
</evidence>
<dbReference type="AlphaFoldDB" id="A0A9P4P483"/>
<keyword evidence="9" id="KW-1185">Reference proteome</keyword>
<reference evidence="8" key="1">
    <citation type="journal article" date="2020" name="Stud. Mycol.">
        <title>101 Dothideomycetes genomes: a test case for predicting lifestyles and emergence of pathogens.</title>
        <authorList>
            <person name="Haridas S."/>
            <person name="Albert R."/>
            <person name="Binder M."/>
            <person name="Bloem J."/>
            <person name="Labutti K."/>
            <person name="Salamov A."/>
            <person name="Andreopoulos B."/>
            <person name="Baker S."/>
            <person name="Barry K."/>
            <person name="Bills G."/>
            <person name="Bluhm B."/>
            <person name="Cannon C."/>
            <person name="Castanera R."/>
            <person name="Culley D."/>
            <person name="Daum C."/>
            <person name="Ezra D."/>
            <person name="Gonzalez J."/>
            <person name="Henrissat B."/>
            <person name="Kuo A."/>
            <person name="Liang C."/>
            <person name="Lipzen A."/>
            <person name="Lutzoni F."/>
            <person name="Magnuson J."/>
            <person name="Mondo S."/>
            <person name="Nolan M."/>
            <person name="Ohm R."/>
            <person name="Pangilinan J."/>
            <person name="Park H.-J."/>
            <person name="Ramirez L."/>
            <person name="Alfaro M."/>
            <person name="Sun H."/>
            <person name="Tritt A."/>
            <person name="Yoshinaga Y."/>
            <person name="Zwiers L.-H."/>
            <person name="Turgeon B."/>
            <person name="Goodwin S."/>
            <person name="Spatafora J."/>
            <person name="Crous P."/>
            <person name="Grigoriev I."/>
        </authorList>
    </citation>
    <scope>NUCLEOTIDE SEQUENCE</scope>
    <source>
        <strain evidence="8">CBS 130266</strain>
    </source>
</reference>
<feature type="transmembrane region" description="Helical" evidence="7">
    <location>
        <begin position="351"/>
        <end position="372"/>
    </location>
</feature>
<protein>
    <submittedName>
        <fullName evidence="8">MFS general substrate transporter</fullName>
    </submittedName>
</protein>
<sequence>MAGSIHSAESRTKAEKENHQAHQTELTNKAGIEVPYYADRDGEVEPRVTLKTWVVVLILSWGYGLSFIPVPTMAAVGGNISADLGDPTGYVWYISAWITSITISFTIVGANADLLGRRWFLVGGNLICFIGHIIVGAAKSSNAVVAGMAITGFGAACCQLAAFAVGELLPNKWRHIGVVLADAGLYVVIIVLPVTARHGAELTRWLANFYAAAAGQAISFVGLLVFYFPPAHPLGLPYAQVFREMDYLGIFLFIGASLPIMMGIVWASVFPSTNLHVIVPLVIGSVILVLFALYEHYGKPKHPITPTAMFTAGRGRDFTAPCIALAILNMFYYSSSILWPTMINSWYTTDWRTAAILSLPQGVAIMIGGILLSAFGSKLKNWQWQLTASVTILVIFGSLMALATPDNKSMMIGFFFMSMLGLGYGNYLCIAMCQMGVPHEQLGTSGGLAGTARFGGGAIAQAIYLAIFNSTIAKATLQLVPTAATKAGLSAADLPALLALLGKPDFATTYNSAIVAAVTIAQKEVIRRGVQLVAYVSIPFGIVGIIACLCCKDCNDRMNDKIEVYLENTEMASHNKYH</sequence>
<feature type="transmembrane region" description="Helical" evidence="7">
    <location>
        <begin position="144"/>
        <end position="165"/>
    </location>
</feature>
<dbReference type="PANTHER" id="PTHR23501:SF195">
    <property type="entry name" value="PEP5"/>
    <property type="match status" value="1"/>
</dbReference>
<keyword evidence="2" id="KW-0813">Transport</keyword>
<evidence type="ECO:0000256" key="1">
    <source>
        <dbReference type="ARBA" id="ARBA00004141"/>
    </source>
</evidence>
<dbReference type="SUPFAM" id="SSF103473">
    <property type="entry name" value="MFS general substrate transporter"/>
    <property type="match status" value="1"/>
</dbReference>
<feature type="transmembrane region" description="Helical" evidence="7">
    <location>
        <begin position="177"/>
        <end position="196"/>
    </location>
</feature>
<accession>A0A9P4P483</accession>
<feature type="transmembrane region" description="Helical" evidence="7">
    <location>
        <begin position="384"/>
        <end position="404"/>
    </location>
</feature>
<feature type="transmembrane region" description="Helical" evidence="7">
    <location>
        <begin position="454"/>
        <end position="472"/>
    </location>
</feature>
<comment type="subcellular location">
    <subcellularLocation>
        <location evidence="1">Membrane</location>
        <topology evidence="1">Multi-pass membrane protein</topology>
    </subcellularLocation>
</comment>
<dbReference type="InterPro" id="IPR036259">
    <property type="entry name" value="MFS_trans_sf"/>
</dbReference>
<evidence type="ECO:0000256" key="4">
    <source>
        <dbReference type="ARBA" id="ARBA00022989"/>
    </source>
</evidence>
<dbReference type="OrthoDB" id="4161376at2759"/>
<comment type="caution">
    <text evidence="8">The sequence shown here is derived from an EMBL/GenBank/DDBJ whole genome shotgun (WGS) entry which is preliminary data.</text>
</comment>
<evidence type="ECO:0000313" key="8">
    <source>
        <dbReference type="EMBL" id="KAF2436319.1"/>
    </source>
</evidence>
<evidence type="ECO:0000256" key="2">
    <source>
        <dbReference type="ARBA" id="ARBA00022448"/>
    </source>
</evidence>
<dbReference type="PROSITE" id="PS00216">
    <property type="entry name" value="SUGAR_TRANSPORT_1"/>
    <property type="match status" value="1"/>
</dbReference>
<gene>
    <name evidence="8" type="ORF">EJ08DRAFT_578361</name>
</gene>
<feature type="transmembrane region" description="Helical" evidence="7">
    <location>
        <begin position="90"/>
        <end position="112"/>
    </location>
</feature>
<feature type="transmembrane region" description="Helical" evidence="7">
    <location>
        <begin position="532"/>
        <end position="551"/>
    </location>
</feature>
<feature type="transmembrane region" description="Helical" evidence="7">
    <location>
        <begin position="119"/>
        <end position="138"/>
    </location>
</feature>
<dbReference type="Proteomes" id="UP000800235">
    <property type="component" value="Unassembled WGS sequence"/>
</dbReference>
<name>A0A9P4P483_9PEZI</name>
<evidence type="ECO:0000313" key="9">
    <source>
        <dbReference type="Proteomes" id="UP000800235"/>
    </source>
</evidence>
<evidence type="ECO:0000256" key="5">
    <source>
        <dbReference type="ARBA" id="ARBA00023136"/>
    </source>
</evidence>
<evidence type="ECO:0000256" key="7">
    <source>
        <dbReference type="SAM" id="Phobius"/>
    </source>
</evidence>
<keyword evidence="5 7" id="KW-0472">Membrane</keyword>
<keyword evidence="4 7" id="KW-1133">Transmembrane helix</keyword>
<feature type="compositionally biased region" description="Basic and acidic residues" evidence="6">
    <location>
        <begin position="8"/>
        <end position="22"/>
    </location>
</feature>
<organism evidence="8 9">
    <name type="scientific">Tothia fuscella</name>
    <dbReference type="NCBI Taxonomy" id="1048955"/>
    <lineage>
        <taxon>Eukaryota</taxon>
        <taxon>Fungi</taxon>
        <taxon>Dikarya</taxon>
        <taxon>Ascomycota</taxon>
        <taxon>Pezizomycotina</taxon>
        <taxon>Dothideomycetes</taxon>
        <taxon>Pleosporomycetidae</taxon>
        <taxon>Venturiales</taxon>
        <taxon>Cylindrosympodiaceae</taxon>
        <taxon>Tothia</taxon>
    </lineage>
</organism>
<feature type="region of interest" description="Disordered" evidence="6">
    <location>
        <begin position="1"/>
        <end position="24"/>
    </location>
</feature>
<dbReference type="GO" id="GO:0005886">
    <property type="term" value="C:plasma membrane"/>
    <property type="evidence" value="ECO:0007669"/>
    <property type="project" value="TreeGrafter"/>
</dbReference>
<feature type="transmembrane region" description="Helical" evidence="7">
    <location>
        <begin position="410"/>
        <end position="433"/>
    </location>
</feature>
<feature type="transmembrane region" description="Helical" evidence="7">
    <location>
        <begin position="248"/>
        <end position="269"/>
    </location>
</feature>
<dbReference type="EMBL" id="MU007010">
    <property type="protein sequence ID" value="KAF2436319.1"/>
    <property type="molecule type" value="Genomic_DNA"/>
</dbReference>
<dbReference type="InterPro" id="IPR005829">
    <property type="entry name" value="Sugar_transporter_CS"/>
</dbReference>
<dbReference type="PANTHER" id="PTHR23501">
    <property type="entry name" value="MAJOR FACILITATOR SUPERFAMILY"/>
    <property type="match status" value="1"/>
</dbReference>
<feature type="transmembrane region" description="Helical" evidence="7">
    <location>
        <begin position="208"/>
        <end position="228"/>
    </location>
</feature>
<dbReference type="GO" id="GO:0022857">
    <property type="term" value="F:transmembrane transporter activity"/>
    <property type="evidence" value="ECO:0007669"/>
    <property type="project" value="InterPro"/>
</dbReference>
<feature type="transmembrane region" description="Helical" evidence="7">
    <location>
        <begin position="275"/>
        <end position="297"/>
    </location>
</feature>